<protein>
    <recommendedName>
        <fullName evidence="2">SMP-30/Gluconolactonase/LRE-like region domain-containing protein</fullName>
    </recommendedName>
</protein>
<feature type="signal peptide" evidence="1">
    <location>
        <begin position="1"/>
        <end position="23"/>
    </location>
</feature>
<dbReference type="AlphaFoldDB" id="A0AA43QWP4"/>
<dbReference type="InterPro" id="IPR052998">
    <property type="entry name" value="Hetero-Diels-Alderase-like"/>
</dbReference>
<gene>
    <name evidence="3" type="ORF">OHK93_004498</name>
</gene>
<proteinExistence type="predicted"/>
<dbReference type="EMBL" id="JAPUFD010000020">
    <property type="protein sequence ID" value="MDI1492716.1"/>
    <property type="molecule type" value="Genomic_DNA"/>
</dbReference>
<evidence type="ECO:0000313" key="3">
    <source>
        <dbReference type="EMBL" id="MDI1492716.1"/>
    </source>
</evidence>
<dbReference type="PANTHER" id="PTHR42060:SF1">
    <property type="entry name" value="NHL REPEAT-CONTAINING PROTEIN"/>
    <property type="match status" value="1"/>
</dbReference>
<reference evidence="3" key="1">
    <citation type="journal article" date="2023" name="Genome Biol. Evol.">
        <title>First Whole Genome Sequence and Flow Cytometry Genome Size Data for the Lichen-Forming Fungus Ramalina farinacea (Ascomycota).</title>
        <authorList>
            <person name="Llewellyn T."/>
            <person name="Mian S."/>
            <person name="Hill R."/>
            <person name="Leitch I.J."/>
            <person name="Gaya E."/>
        </authorList>
    </citation>
    <scope>NUCLEOTIDE SEQUENCE</scope>
    <source>
        <strain evidence="3">LIQ254RAFAR</strain>
    </source>
</reference>
<dbReference type="PANTHER" id="PTHR42060">
    <property type="entry name" value="NHL REPEAT-CONTAINING PROTEIN-RELATED"/>
    <property type="match status" value="1"/>
</dbReference>
<keyword evidence="1" id="KW-0732">Signal</keyword>
<dbReference type="InterPro" id="IPR013658">
    <property type="entry name" value="SGL"/>
</dbReference>
<dbReference type="Pfam" id="PF08450">
    <property type="entry name" value="SGL"/>
    <property type="match status" value="1"/>
</dbReference>
<feature type="chain" id="PRO_5041373721" description="SMP-30/Gluconolactonase/LRE-like region domain-containing protein" evidence="1">
    <location>
        <begin position="24"/>
        <end position="348"/>
    </location>
</feature>
<evidence type="ECO:0000256" key="1">
    <source>
        <dbReference type="SAM" id="SignalP"/>
    </source>
</evidence>
<comment type="caution">
    <text evidence="3">The sequence shown here is derived from an EMBL/GenBank/DDBJ whole genome shotgun (WGS) entry which is preliminary data.</text>
</comment>
<organism evidence="3 4">
    <name type="scientific">Ramalina farinacea</name>
    <dbReference type="NCBI Taxonomy" id="258253"/>
    <lineage>
        <taxon>Eukaryota</taxon>
        <taxon>Fungi</taxon>
        <taxon>Dikarya</taxon>
        <taxon>Ascomycota</taxon>
        <taxon>Pezizomycotina</taxon>
        <taxon>Lecanoromycetes</taxon>
        <taxon>OSLEUM clade</taxon>
        <taxon>Lecanoromycetidae</taxon>
        <taxon>Lecanorales</taxon>
        <taxon>Lecanorineae</taxon>
        <taxon>Ramalinaceae</taxon>
        <taxon>Ramalina</taxon>
    </lineage>
</organism>
<feature type="domain" description="SMP-30/Gluconolactonase/LRE-like region" evidence="2">
    <location>
        <begin position="215"/>
        <end position="322"/>
    </location>
</feature>
<dbReference type="InterPro" id="IPR011042">
    <property type="entry name" value="6-blade_b-propeller_TolB-like"/>
</dbReference>
<dbReference type="Gene3D" id="2.120.10.30">
    <property type="entry name" value="TolB, C-terminal domain"/>
    <property type="match status" value="1"/>
</dbReference>
<sequence>MKATGNARLALLLLIQFTYWAHCAPVKDGFGDQNSLQKRFNTTAPLPVEVVHDFPTGTWIENLAIRGNGQIIATDNSEPNIYLLDPFRGGATVLLATLNDTGSLLGIVEAQPDIFYICSANYSSPKLQGYGDNNIYRLDMTEFNPREPSSAKVVKITSLPDAIALDGLTYIPQSNLLLTSDFLAGIVWSINPHTGEIAVPINNTYTRSPGAFGVNGIHVKGNDTLYFTNSGQGTVARVQINAQGEAVGNYTFLTSTLPNPDDFAVDEGGDAYVASFTEDDDGIVFVPREGAPYSLLVSVAGPTACAFGRTERDKQVLYVSTSGGDYAPSPRTVSGKIVKIDVERVARR</sequence>
<dbReference type="Proteomes" id="UP001161017">
    <property type="component" value="Unassembled WGS sequence"/>
</dbReference>
<name>A0AA43QWP4_9LECA</name>
<evidence type="ECO:0000259" key="2">
    <source>
        <dbReference type="Pfam" id="PF08450"/>
    </source>
</evidence>
<accession>A0AA43QWP4</accession>
<dbReference type="SUPFAM" id="SSF63829">
    <property type="entry name" value="Calcium-dependent phosphotriesterase"/>
    <property type="match status" value="1"/>
</dbReference>
<evidence type="ECO:0000313" key="4">
    <source>
        <dbReference type="Proteomes" id="UP001161017"/>
    </source>
</evidence>
<keyword evidence="4" id="KW-1185">Reference proteome</keyword>